<evidence type="ECO:0000313" key="3">
    <source>
        <dbReference type="EMBL" id="AHF15292.1"/>
    </source>
</evidence>
<dbReference type="Pfam" id="PF13386">
    <property type="entry name" value="DsbD_2"/>
    <property type="match status" value="1"/>
</dbReference>
<dbReference type="EMBL" id="CP007035">
    <property type="protein sequence ID" value="AHF15292.1"/>
    <property type="molecule type" value="Genomic_DNA"/>
</dbReference>
<keyword evidence="1" id="KW-1133">Transmembrane helix</keyword>
<keyword evidence="1" id="KW-0472">Membrane</keyword>
<protein>
    <submittedName>
        <fullName evidence="3">Cytochrome C biogenesis protein</fullName>
    </submittedName>
</protein>
<evidence type="ECO:0000313" key="4">
    <source>
        <dbReference type="Proteomes" id="UP000003586"/>
    </source>
</evidence>
<dbReference type="InterPro" id="IPR039447">
    <property type="entry name" value="UreH-like_TM_dom"/>
</dbReference>
<dbReference type="KEGG" id="nso:NIASO_09270"/>
<dbReference type="PANTHER" id="PTHR42208:SF1">
    <property type="entry name" value="HEAVY METAL TRANSPORTER"/>
    <property type="match status" value="1"/>
</dbReference>
<sequence>MIAAIIIGLGMGMAAGLHCIGMCGPLALSLPINGPGRFARVKGALLYNTGRVTTYVSLGVLLGLLGRGISITGYQQWLSIAVGTIMLLLLLGAKYMPPTGPGAFFQQRIKRALSYFLLGEKRPVTFFVIGMLNGLLPCGMVYMAIATALVIGNPLQSGLLMAAFGLGTVPLMGLLMLAGHKLSFPLRNKLKRGLPWFTAFIACLMILRGLNLGIPYVSPAFSGRPLAEKIMCHP</sequence>
<evidence type="ECO:0000259" key="2">
    <source>
        <dbReference type="Pfam" id="PF13386"/>
    </source>
</evidence>
<dbReference type="eggNOG" id="COG2836">
    <property type="taxonomic scope" value="Bacteria"/>
</dbReference>
<dbReference type="HOGENOM" id="CLU_032635_1_0_10"/>
<reference evidence="3 4" key="1">
    <citation type="submission" date="2013-12" db="EMBL/GenBank/DDBJ databases">
        <authorList>
            <consortium name="DOE Joint Genome Institute"/>
            <person name="Eisen J."/>
            <person name="Huntemann M."/>
            <person name="Han J."/>
            <person name="Chen A."/>
            <person name="Kyrpides N."/>
            <person name="Mavromatis K."/>
            <person name="Markowitz V."/>
            <person name="Palaniappan K."/>
            <person name="Ivanova N."/>
            <person name="Schaumberg A."/>
            <person name="Pati A."/>
            <person name="Liolios K."/>
            <person name="Nordberg H.P."/>
            <person name="Cantor M.N."/>
            <person name="Hua S.X."/>
            <person name="Woyke T."/>
        </authorList>
    </citation>
    <scope>NUCLEOTIDE SEQUENCE [LARGE SCALE GENOMIC DNA]</scope>
    <source>
        <strain evidence="4">DSM 19437</strain>
    </source>
</reference>
<dbReference type="RefSeq" id="WP_008584364.1">
    <property type="nucleotide sequence ID" value="NZ_CP007035.1"/>
</dbReference>
<feature type="transmembrane region" description="Helical" evidence="1">
    <location>
        <begin position="77"/>
        <end position="96"/>
    </location>
</feature>
<proteinExistence type="predicted"/>
<dbReference type="PANTHER" id="PTHR42208">
    <property type="entry name" value="HEAVY METAL TRANSPORTER-RELATED"/>
    <property type="match status" value="1"/>
</dbReference>
<keyword evidence="1" id="KW-0812">Transmembrane</keyword>
<evidence type="ECO:0000256" key="1">
    <source>
        <dbReference type="SAM" id="Phobius"/>
    </source>
</evidence>
<dbReference type="OrthoDB" id="594443at2"/>
<dbReference type="AlphaFoldDB" id="W0EWZ7"/>
<keyword evidence="4" id="KW-1185">Reference proteome</keyword>
<gene>
    <name evidence="3" type="ORF">NIASO_09270</name>
</gene>
<organism evidence="3 4">
    <name type="scientific">Niabella soli DSM 19437</name>
    <dbReference type="NCBI Taxonomy" id="929713"/>
    <lineage>
        <taxon>Bacteria</taxon>
        <taxon>Pseudomonadati</taxon>
        <taxon>Bacteroidota</taxon>
        <taxon>Chitinophagia</taxon>
        <taxon>Chitinophagales</taxon>
        <taxon>Chitinophagaceae</taxon>
        <taxon>Niabella</taxon>
    </lineage>
</organism>
<feature type="domain" description="Urease accessory protein UreH-like transmembrane" evidence="2">
    <location>
        <begin position="10"/>
        <end position="202"/>
    </location>
</feature>
<feature type="transmembrane region" description="Helical" evidence="1">
    <location>
        <begin position="124"/>
        <end position="151"/>
    </location>
</feature>
<feature type="transmembrane region" description="Helical" evidence="1">
    <location>
        <begin position="45"/>
        <end position="65"/>
    </location>
</feature>
<feature type="transmembrane region" description="Helical" evidence="1">
    <location>
        <begin position="158"/>
        <end position="177"/>
    </location>
</feature>
<dbReference type="STRING" id="929713.NIASO_09270"/>
<dbReference type="Proteomes" id="UP000003586">
    <property type="component" value="Chromosome"/>
</dbReference>
<feature type="transmembrane region" description="Helical" evidence="1">
    <location>
        <begin position="197"/>
        <end position="217"/>
    </location>
</feature>
<name>W0EWZ7_9BACT</name>
<accession>W0EWZ7</accession>